<name>A0A8H5ZE53_COCSA</name>
<gene>
    <name evidence="2" type="ORF">GGP41_000389</name>
</gene>
<evidence type="ECO:0000313" key="3">
    <source>
        <dbReference type="Proteomes" id="UP000624244"/>
    </source>
</evidence>
<feature type="chain" id="PRO_5034053722" description="Invertebrate defensins family profile domain-containing protein" evidence="1">
    <location>
        <begin position="17"/>
        <end position="81"/>
    </location>
</feature>
<comment type="caution">
    <text evidence="2">The sequence shown here is derived from an EMBL/GenBank/DDBJ whole genome shotgun (WGS) entry which is preliminary data.</text>
</comment>
<dbReference type="OMA" id="EARADNC"/>
<evidence type="ECO:0000313" key="2">
    <source>
        <dbReference type="EMBL" id="KAF5847617.1"/>
    </source>
</evidence>
<proteinExistence type="predicted"/>
<accession>A0A8H5ZE53</accession>
<sequence length="81" mass="8471">MKLILLIATLAATALAAPRASGDMVPEANIEALADNCFHPSQCSAGWAGKCECYCGSVLGFSHMSGAGCGFRQKKCCCKKR</sequence>
<dbReference type="EMBL" id="WNKQ01000013">
    <property type="protein sequence ID" value="KAF5847617.1"/>
    <property type="molecule type" value="Genomic_DNA"/>
</dbReference>
<protein>
    <recommendedName>
        <fullName evidence="4">Invertebrate defensins family profile domain-containing protein</fullName>
    </recommendedName>
</protein>
<organism evidence="2 3">
    <name type="scientific">Cochliobolus sativus</name>
    <name type="common">Common root rot and spot blotch fungus</name>
    <name type="synonym">Bipolaris sorokiniana</name>
    <dbReference type="NCBI Taxonomy" id="45130"/>
    <lineage>
        <taxon>Eukaryota</taxon>
        <taxon>Fungi</taxon>
        <taxon>Dikarya</taxon>
        <taxon>Ascomycota</taxon>
        <taxon>Pezizomycotina</taxon>
        <taxon>Dothideomycetes</taxon>
        <taxon>Pleosporomycetidae</taxon>
        <taxon>Pleosporales</taxon>
        <taxon>Pleosporineae</taxon>
        <taxon>Pleosporaceae</taxon>
        <taxon>Bipolaris</taxon>
    </lineage>
</organism>
<evidence type="ECO:0008006" key="4">
    <source>
        <dbReference type="Google" id="ProtNLM"/>
    </source>
</evidence>
<evidence type="ECO:0000256" key="1">
    <source>
        <dbReference type="SAM" id="SignalP"/>
    </source>
</evidence>
<dbReference type="Proteomes" id="UP000624244">
    <property type="component" value="Unassembled WGS sequence"/>
</dbReference>
<dbReference type="AlphaFoldDB" id="A0A8H5ZE53"/>
<keyword evidence="1" id="KW-0732">Signal</keyword>
<reference evidence="2" key="1">
    <citation type="submission" date="2019-11" db="EMBL/GenBank/DDBJ databases">
        <title>Bipolaris sorokiniana Genome sequencing.</title>
        <authorList>
            <person name="Wang H."/>
        </authorList>
    </citation>
    <scope>NUCLEOTIDE SEQUENCE</scope>
</reference>
<feature type="signal peptide" evidence="1">
    <location>
        <begin position="1"/>
        <end position="16"/>
    </location>
</feature>